<keyword evidence="2 4" id="KW-0863">Zinc-finger</keyword>
<dbReference type="Gene3D" id="2.30.30.140">
    <property type="match status" value="1"/>
</dbReference>
<sequence>MNSVELPVLLSIGGLCTLCQKESKWICQRCLDLYCSAECQRRDWHRHRYICFPMPGLLPAAKVEVSDAQNKKTITSNLKDNKFNLPPWEVCKDISGLESEKLNSTLCNVTESISEPRPKKESVQMSLNQSGIKNKDNCTNNKKEELLLDLYQDEPCQKEFKEAHPLLNRASTNMIASGDDPILCPPFNISMFKSNNRSFNVIVLDTSALSYGYIGCIAETDLKYLINIQKYLNNYTDTKEIYHPKLHEYCLARFENEWYRARVVKVIDSSRYNVVYLDFTNESVLTSEDIRRYPTDLNDPCHTNLCLFDGLPTTLNVDHVNFLKKEITTESKLHIDKVQEVIEQIVVIECQYILKKMRSAGLL</sequence>
<dbReference type="PROSITE" id="PS50865">
    <property type="entry name" value="ZF_MYND_2"/>
    <property type="match status" value="1"/>
</dbReference>
<evidence type="ECO:0000256" key="4">
    <source>
        <dbReference type="PROSITE-ProRule" id="PRU00134"/>
    </source>
</evidence>
<dbReference type="GO" id="GO:0008270">
    <property type="term" value="F:zinc ion binding"/>
    <property type="evidence" value="ECO:0007669"/>
    <property type="project" value="UniProtKB-KW"/>
</dbReference>
<dbReference type="OrthoDB" id="5282002at2759"/>
<dbReference type="EMBL" id="CAJHJT010000034">
    <property type="protein sequence ID" value="CAD7003340.1"/>
    <property type="molecule type" value="Genomic_DNA"/>
</dbReference>
<evidence type="ECO:0000256" key="2">
    <source>
        <dbReference type="ARBA" id="ARBA00022771"/>
    </source>
</evidence>
<accession>A0A811UWN1</accession>
<keyword evidence="8" id="KW-1185">Reference proteome</keyword>
<dbReference type="InterPro" id="IPR002893">
    <property type="entry name" value="Znf_MYND"/>
</dbReference>
<dbReference type="SUPFAM" id="SSF144232">
    <property type="entry name" value="HIT/MYND zinc finger-like"/>
    <property type="match status" value="1"/>
</dbReference>
<evidence type="ECO:0000256" key="1">
    <source>
        <dbReference type="ARBA" id="ARBA00022723"/>
    </source>
</evidence>
<evidence type="ECO:0000256" key="3">
    <source>
        <dbReference type="ARBA" id="ARBA00022833"/>
    </source>
</evidence>
<dbReference type="AlphaFoldDB" id="A0A811UWN1"/>
<keyword evidence="3" id="KW-0862">Zinc</keyword>
<gene>
    <name evidence="7" type="ORF">CCAP1982_LOCUS11799</name>
</gene>
<protein>
    <submittedName>
        <fullName evidence="7">(Mediterranean fruit fly) hypothetical protein</fullName>
    </submittedName>
</protein>
<proteinExistence type="predicted"/>
<feature type="domain" description="MYND-type" evidence="6">
    <location>
        <begin position="16"/>
        <end position="51"/>
    </location>
</feature>
<comment type="caution">
    <text evidence="7">The sequence shown here is derived from an EMBL/GenBank/DDBJ whole genome shotgun (WGS) entry which is preliminary data.</text>
</comment>
<feature type="domain" description="Tudor" evidence="5">
    <location>
        <begin position="243"/>
        <end position="300"/>
    </location>
</feature>
<dbReference type="PROSITE" id="PS50304">
    <property type="entry name" value="TUDOR"/>
    <property type="match status" value="1"/>
</dbReference>
<evidence type="ECO:0000313" key="7">
    <source>
        <dbReference type="EMBL" id="CAD7003340.1"/>
    </source>
</evidence>
<name>A0A811UWN1_CERCA</name>
<dbReference type="SUPFAM" id="SSF63748">
    <property type="entry name" value="Tudor/PWWP/MBT"/>
    <property type="match status" value="1"/>
</dbReference>
<dbReference type="SMART" id="SM00333">
    <property type="entry name" value="TUDOR"/>
    <property type="match status" value="1"/>
</dbReference>
<organism evidence="7 8">
    <name type="scientific">Ceratitis capitata</name>
    <name type="common">Mediterranean fruit fly</name>
    <name type="synonym">Tephritis capitata</name>
    <dbReference type="NCBI Taxonomy" id="7213"/>
    <lineage>
        <taxon>Eukaryota</taxon>
        <taxon>Metazoa</taxon>
        <taxon>Ecdysozoa</taxon>
        <taxon>Arthropoda</taxon>
        <taxon>Hexapoda</taxon>
        <taxon>Insecta</taxon>
        <taxon>Pterygota</taxon>
        <taxon>Neoptera</taxon>
        <taxon>Endopterygota</taxon>
        <taxon>Diptera</taxon>
        <taxon>Brachycera</taxon>
        <taxon>Muscomorpha</taxon>
        <taxon>Tephritoidea</taxon>
        <taxon>Tephritidae</taxon>
        <taxon>Ceratitis</taxon>
        <taxon>Ceratitis</taxon>
    </lineage>
</organism>
<evidence type="ECO:0000259" key="6">
    <source>
        <dbReference type="PROSITE" id="PS50865"/>
    </source>
</evidence>
<dbReference type="Proteomes" id="UP000606786">
    <property type="component" value="Unassembled WGS sequence"/>
</dbReference>
<dbReference type="InterPro" id="IPR002999">
    <property type="entry name" value="Tudor"/>
</dbReference>
<reference evidence="7" key="1">
    <citation type="submission" date="2020-11" db="EMBL/GenBank/DDBJ databases">
        <authorList>
            <person name="Whitehead M."/>
        </authorList>
    </citation>
    <scope>NUCLEOTIDE SEQUENCE</scope>
    <source>
        <strain evidence="7">EGII</strain>
    </source>
</reference>
<evidence type="ECO:0000313" key="8">
    <source>
        <dbReference type="Proteomes" id="UP000606786"/>
    </source>
</evidence>
<evidence type="ECO:0000259" key="5">
    <source>
        <dbReference type="PROSITE" id="PS50304"/>
    </source>
</evidence>
<dbReference type="Pfam" id="PF01753">
    <property type="entry name" value="zf-MYND"/>
    <property type="match status" value="1"/>
</dbReference>
<dbReference type="Pfam" id="PF00567">
    <property type="entry name" value="TUDOR"/>
    <property type="match status" value="1"/>
</dbReference>
<dbReference type="Gene3D" id="6.10.140.2220">
    <property type="match status" value="1"/>
</dbReference>
<keyword evidence="1" id="KW-0479">Metal-binding</keyword>